<comment type="caution">
    <text evidence="2">The sequence shown here is derived from an EMBL/GenBank/DDBJ whole genome shotgun (WGS) entry which is preliminary data.</text>
</comment>
<organism evidence="2 3">
    <name type="scientific">Paragonimus westermani</name>
    <dbReference type="NCBI Taxonomy" id="34504"/>
    <lineage>
        <taxon>Eukaryota</taxon>
        <taxon>Metazoa</taxon>
        <taxon>Spiralia</taxon>
        <taxon>Lophotrochozoa</taxon>
        <taxon>Platyhelminthes</taxon>
        <taxon>Trematoda</taxon>
        <taxon>Digenea</taxon>
        <taxon>Plagiorchiida</taxon>
        <taxon>Troglotremata</taxon>
        <taxon>Troglotrematidae</taxon>
        <taxon>Paragonimus</taxon>
    </lineage>
</organism>
<evidence type="ECO:0000313" key="3">
    <source>
        <dbReference type="Proteomes" id="UP000324629"/>
    </source>
</evidence>
<feature type="compositionally biased region" description="Polar residues" evidence="1">
    <location>
        <begin position="150"/>
        <end position="166"/>
    </location>
</feature>
<feature type="region of interest" description="Disordered" evidence="1">
    <location>
        <begin position="122"/>
        <end position="166"/>
    </location>
</feature>
<dbReference type="Proteomes" id="UP000324629">
    <property type="component" value="Unassembled WGS sequence"/>
</dbReference>
<protein>
    <submittedName>
        <fullName evidence="2">Uncharacterized protein</fullName>
    </submittedName>
</protein>
<dbReference type="AlphaFoldDB" id="A0A5J4NWB4"/>
<proteinExistence type="predicted"/>
<dbReference type="EMBL" id="QNGE01000759">
    <property type="protein sequence ID" value="KAA3679368.1"/>
    <property type="molecule type" value="Genomic_DNA"/>
</dbReference>
<evidence type="ECO:0000256" key="1">
    <source>
        <dbReference type="SAM" id="MobiDB-lite"/>
    </source>
</evidence>
<keyword evidence="3" id="KW-1185">Reference proteome</keyword>
<sequence length="219" mass="24420">MERPVYRIDHAFEPTKIIQFSLNSAAIQRPMSSFSDCVTQINRFFPDYHKMFDGLPNIPLSFFKKTPHSPGGSVDDKNSSHVLDCRTRIPSLRSCTKVLPGPSKEPIQDSLNLSVDSDKPTVSAFKGVRRSTPKSDPGLDMHPRSHSWRKSQLNRTNVGSPCARSSETLPACHAPEVPTEVNTTYMRSLIAESSTIADRETNNEVPSFVVSQCLRGQPY</sequence>
<name>A0A5J4NWB4_9TREM</name>
<reference evidence="2 3" key="1">
    <citation type="journal article" date="2019" name="Gigascience">
        <title>Whole-genome sequence of the oriental lung fluke Paragonimus westermani.</title>
        <authorList>
            <person name="Oey H."/>
            <person name="Zakrzewski M."/>
            <person name="Narain K."/>
            <person name="Devi K.R."/>
            <person name="Agatsuma T."/>
            <person name="Nawaratna S."/>
            <person name="Gobert G.N."/>
            <person name="Jones M.K."/>
            <person name="Ragan M.A."/>
            <person name="McManus D.P."/>
            <person name="Krause L."/>
        </authorList>
    </citation>
    <scope>NUCLEOTIDE SEQUENCE [LARGE SCALE GENOMIC DNA]</scope>
    <source>
        <strain evidence="2 3">IND2009</strain>
    </source>
</reference>
<gene>
    <name evidence="2" type="ORF">DEA37_0001993</name>
</gene>
<accession>A0A5J4NWB4</accession>
<evidence type="ECO:0000313" key="2">
    <source>
        <dbReference type="EMBL" id="KAA3679368.1"/>
    </source>
</evidence>